<name>A0ABU1H296_9GAMM</name>
<dbReference type="InterPro" id="IPR017850">
    <property type="entry name" value="Alkaline_phosphatase_core_sf"/>
</dbReference>
<evidence type="ECO:0000313" key="3">
    <source>
        <dbReference type="Proteomes" id="UP001254564"/>
    </source>
</evidence>
<comment type="caution">
    <text evidence="2">The sequence shown here is derived from an EMBL/GenBank/DDBJ whole genome shotgun (WGS) entry which is preliminary data.</text>
</comment>
<protein>
    <submittedName>
        <fullName evidence="2">Alkaline phosphatase</fullName>
    </submittedName>
</protein>
<feature type="transmembrane region" description="Helical" evidence="1">
    <location>
        <begin position="57"/>
        <end position="76"/>
    </location>
</feature>
<evidence type="ECO:0000313" key="2">
    <source>
        <dbReference type="EMBL" id="MDR5897966.1"/>
    </source>
</evidence>
<keyword evidence="1" id="KW-0812">Transmembrane</keyword>
<dbReference type="SUPFAM" id="SSF53649">
    <property type="entry name" value="Alkaline phosphatase-like"/>
    <property type="match status" value="1"/>
</dbReference>
<dbReference type="RefSeq" id="WP_309654884.1">
    <property type="nucleotide sequence ID" value="NZ_JARWAN010000003.1"/>
</dbReference>
<dbReference type="EMBL" id="JARWAN010000003">
    <property type="protein sequence ID" value="MDR5897966.1"/>
    <property type="molecule type" value="Genomic_DNA"/>
</dbReference>
<dbReference type="Proteomes" id="UP001254564">
    <property type="component" value="Unassembled WGS sequence"/>
</dbReference>
<feature type="transmembrane region" description="Helical" evidence="1">
    <location>
        <begin position="143"/>
        <end position="161"/>
    </location>
</feature>
<keyword evidence="3" id="KW-1185">Reference proteome</keyword>
<keyword evidence="1" id="KW-0472">Membrane</keyword>
<evidence type="ECO:0000256" key="1">
    <source>
        <dbReference type="SAM" id="Phobius"/>
    </source>
</evidence>
<feature type="transmembrane region" description="Helical" evidence="1">
    <location>
        <begin position="26"/>
        <end position="45"/>
    </location>
</feature>
<organism evidence="2 3">
    <name type="scientific">Vreelandella vilamensis</name>
    <dbReference type="NCBI Taxonomy" id="531309"/>
    <lineage>
        <taxon>Bacteria</taxon>
        <taxon>Pseudomonadati</taxon>
        <taxon>Pseudomonadota</taxon>
        <taxon>Gammaproteobacteria</taxon>
        <taxon>Oceanospirillales</taxon>
        <taxon>Halomonadaceae</taxon>
        <taxon>Vreelandella</taxon>
    </lineage>
</organism>
<accession>A0ABU1H296</accession>
<proteinExistence type="predicted"/>
<reference evidence="2 3" key="1">
    <citation type="submission" date="2023-04" db="EMBL/GenBank/DDBJ databases">
        <title>A long-awaited taxogenomic arrangement of the family Halomonadaceae.</title>
        <authorList>
            <person name="De La Haba R."/>
            <person name="Chuvochina M."/>
            <person name="Wittouck S."/>
            <person name="Arahal D.R."/>
            <person name="Sanchez-Porro C."/>
            <person name="Hugenholtz P."/>
            <person name="Ventosa A."/>
        </authorList>
    </citation>
    <scope>NUCLEOTIDE SEQUENCE [LARGE SCALE GENOMIC DNA]</scope>
    <source>
        <strain evidence="2 3">DSM 21020</strain>
    </source>
</reference>
<gene>
    <name evidence="2" type="ORF">QC823_03040</name>
</gene>
<keyword evidence="1" id="KW-1133">Transmembrane helix</keyword>
<dbReference type="Gene3D" id="3.40.720.10">
    <property type="entry name" value="Alkaline Phosphatase, subunit A"/>
    <property type="match status" value="1"/>
</dbReference>
<feature type="transmembrane region" description="Helical" evidence="1">
    <location>
        <begin position="106"/>
        <end position="131"/>
    </location>
</feature>
<sequence length="531" mass="58632">MLRLLITAATLNALLVAPLWWRFNDIGARLIAWEAWLVVPLLLLLPKGIWRRGLVGLWLLWLLLVSVANIGDGATYEAFGRSFNLYLDLPLLRSVFHLLEGNVGQLAAFSLMGVAMALLVGVFVVAGWLLLPSQPYSLREPQGKVALGIAALSALLITLELNGQRLVPFARVPMINTTMFQWEQVTQTHAARQEFAQTLTQSPLPVKPLPGLAGRDVLLTFVESYGVAAIENPRYRDVLRPTLTEMQTRLEARGIHVVSGLLEAPIQGGQSWLAHATALSGRKVENQMWYRLLLESSHGTLVDDFNATGHRTLSVMPAITRAWPEGQAYGFDEIYAADDLPYAGPPLHWVTMPDQYTLDYTARHLLQESPLFAQIALISSHAPWTPILPVLDDWSLIGDGAIFAPWENAGDPPDVLWQDLERIRDHYAWSVDYAVKLAGRFAERVADEQTLLIILGDHQAAPLITGENASKAVPVHVISADSALLAPFIARGFEPGMQPPSADLVKNIAGMNQLRRWLHADFAAHTQESSP</sequence>